<organism evidence="1 2">
    <name type="scientific">Prorocentrum cordatum</name>
    <dbReference type="NCBI Taxonomy" id="2364126"/>
    <lineage>
        <taxon>Eukaryota</taxon>
        <taxon>Sar</taxon>
        <taxon>Alveolata</taxon>
        <taxon>Dinophyceae</taxon>
        <taxon>Prorocentrales</taxon>
        <taxon>Prorocentraceae</taxon>
        <taxon>Prorocentrum</taxon>
    </lineage>
</organism>
<proteinExistence type="predicted"/>
<accession>A0ABN9TYC9</accession>
<protein>
    <submittedName>
        <fullName evidence="1">Uncharacterized protein</fullName>
    </submittedName>
</protein>
<reference evidence="1" key="1">
    <citation type="submission" date="2023-10" db="EMBL/GenBank/DDBJ databases">
        <authorList>
            <person name="Chen Y."/>
            <person name="Shah S."/>
            <person name="Dougan E. K."/>
            <person name="Thang M."/>
            <person name="Chan C."/>
        </authorList>
    </citation>
    <scope>NUCLEOTIDE SEQUENCE [LARGE SCALE GENOMIC DNA]</scope>
</reference>
<keyword evidence="2" id="KW-1185">Reference proteome</keyword>
<dbReference type="Proteomes" id="UP001189429">
    <property type="component" value="Unassembled WGS sequence"/>
</dbReference>
<dbReference type="EMBL" id="CAUYUJ010015226">
    <property type="protein sequence ID" value="CAK0851317.1"/>
    <property type="molecule type" value="Genomic_DNA"/>
</dbReference>
<name>A0ABN9TYC9_9DINO</name>
<sequence>MKAKSSTESWEEGLDFAAERASILKKVEEWREQVRRFRRHESALQGVIDRKGVEREKAQRDWRGVRDKIRQFLANRGLPDPVAMMSANWLREMGVKSADVSIKMEYAKIPELPCDQALTANTFLEPFMITKPQEAGAGPKGPAHEVFGKIFKDRAEEVGSKVPEIRDYMKKKSVDSSWGTIAFEPTLAFGAPAEGGASLDPVGGLRMAVFCRNTGAWQCNSTVYPWKEAPVFIQQFVGASIVFMCGPSFVKEHVDLNGHVEGSDSAALYKVKSCVLQAGSVLFAPMGFAPLIVPIPPNVDWGSAKPSIKEPKQGTEQKHCGAFGISLFLSPAVRSLVPPDVRLSVATAWGVAKGHGQLPKSIRENEKVNAWFDECGKPEEDEDAHDRD</sequence>
<evidence type="ECO:0000313" key="2">
    <source>
        <dbReference type="Proteomes" id="UP001189429"/>
    </source>
</evidence>
<evidence type="ECO:0000313" key="1">
    <source>
        <dbReference type="EMBL" id="CAK0851317.1"/>
    </source>
</evidence>
<comment type="caution">
    <text evidence="1">The sequence shown here is derived from an EMBL/GenBank/DDBJ whole genome shotgun (WGS) entry which is preliminary data.</text>
</comment>
<gene>
    <name evidence="1" type="ORF">PCOR1329_LOCUS43482</name>
</gene>